<reference evidence="3" key="2">
    <citation type="submission" date="2025-08" db="UniProtKB">
        <authorList>
            <consortium name="RefSeq"/>
        </authorList>
    </citation>
    <scope>IDENTIFICATION</scope>
    <source>
        <tissue evidence="3">Leaf</tissue>
    </source>
</reference>
<dbReference type="PANTHER" id="PTHR21096:SF0">
    <property type="entry name" value="PROTEIN FAM136A"/>
    <property type="match status" value="1"/>
</dbReference>
<dbReference type="Proteomes" id="UP000694864">
    <property type="component" value="Chromosome 17"/>
</dbReference>
<evidence type="ECO:0000256" key="1">
    <source>
        <dbReference type="ARBA" id="ARBA00009952"/>
    </source>
</evidence>
<dbReference type="RefSeq" id="XP_010475293.1">
    <property type="nucleotide sequence ID" value="XM_010476991.2"/>
</dbReference>
<gene>
    <name evidence="3" type="primary">LOC104754726</name>
</gene>
<sequence length="150" mass="17266">MDHKAVAEEQIVLERIRRKIEDIKAAGQSQLSPIQEHISFTLQFAIRFMPLLNNNQLQQAYFKCAHECFEKRRTKDVTNNCVELCRVPVVNSQQRFDSEMAKFQERMNRSLMVCQDKFEAAKLVSSIIRIDAVKDLEDCVTDAATTLLGS</sequence>
<protein>
    <submittedName>
        <fullName evidence="3">Protein FAM136A-like isoform X2</fullName>
    </submittedName>
</protein>
<dbReference type="InterPro" id="IPR008560">
    <property type="entry name" value="DUF842_euk"/>
</dbReference>
<name>A0ABM0WRX2_CAMSA</name>
<reference evidence="2" key="1">
    <citation type="journal article" date="2014" name="Nat. Commun.">
        <title>The emerging biofuel crop Camelina sativa retains a highly undifferentiated hexaploid genome structure.</title>
        <authorList>
            <person name="Kagale S."/>
            <person name="Koh C."/>
            <person name="Nixon J."/>
            <person name="Bollina V."/>
            <person name="Clarke W.E."/>
            <person name="Tuteja R."/>
            <person name="Spillane C."/>
            <person name="Robinson S.J."/>
            <person name="Links M.G."/>
            <person name="Clarke C."/>
            <person name="Higgins E.E."/>
            <person name="Huebert T."/>
            <person name="Sharpe A.G."/>
            <person name="Parkin I.A."/>
        </authorList>
    </citation>
    <scope>NUCLEOTIDE SEQUENCE [LARGE SCALE GENOMIC DNA]</scope>
    <source>
        <strain evidence="2">cv. DH55</strain>
    </source>
</reference>
<dbReference type="PANTHER" id="PTHR21096">
    <property type="entry name" value="PROTEIN FAM136A"/>
    <property type="match status" value="1"/>
</dbReference>
<keyword evidence="2" id="KW-1185">Reference proteome</keyword>
<evidence type="ECO:0000313" key="2">
    <source>
        <dbReference type="Proteomes" id="UP000694864"/>
    </source>
</evidence>
<proteinExistence type="inferred from homology"/>
<dbReference type="GeneID" id="104754726"/>
<dbReference type="Pfam" id="PF05811">
    <property type="entry name" value="DUF842"/>
    <property type="match status" value="1"/>
</dbReference>
<accession>A0ABM0WRX2</accession>
<organism evidence="2 3">
    <name type="scientific">Camelina sativa</name>
    <name type="common">False flax</name>
    <name type="synonym">Myagrum sativum</name>
    <dbReference type="NCBI Taxonomy" id="90675"/>
    <lineage>
        <taxon>Eukaryota</taxon>
        <taxon>Viridiplantae</taxon>
        <taxon>Streptophyta</taxon>
        <taxon>Embryophyta</taxon>
        <taxon>Tracheophyta</taxon>
        <taxon>Spermatophyta</taxon>
        <taxon>Magnoliopsida</taxon>
        <taxon>eudicotyledons</taxon>
        <taxon>Gunneridae</taxon>
        <taxon>Pentapetalae</taxon>
        <taxon>rosids</taxon>
        <taxon>malvids</taxon>
        <taxon>Brassicales</taxon>
        <taxon>Brassicaceae</taxon>
        <taxon>Camelineae</taxon>
        <taxon>Camelina</taxon>
    </lineage>
</organism>
<evidence type="ECO:0000313" key="3">
    <source>
        <dbReference type="RefSeq" id="XP_010475293.1"/>
    </source>
</evidence>
<comment type="similarity">
    <text evidence="1">Belongs to the FAM136 family.</text>
</comment>